<reference evidence="11" key="1">
    <citation type="submission" date="2008-08" db="EMBL/GenBank/DDBJ databases">
        <title>The complete genome sequence of Coprothermobacter proteolyticus strain ATCC 5245 / DSM 5265 / BT.</title>
        <authorList>
            <person name="Dodson R.J."/>
            <person name="Durkin A.S."/>
            <person name="Wu M."/>
            <person name="Eisen J."/>
            <person name="Sutton G."/>
        </authorList>
    </citation>
    <scope>NUCLEOTIDE SEQUENCE [LARGE SCALE GENOMIC DNA]</scope>
    <source>
        <strain evidence="11">ATCC 35245 / DSM 5265 / OCM 4 / BT</strain>
    </source>
</reference>
<dbReference type="InterPro" id="IPR038363">
    <property type="entry name" value="LepA_C_sf"/>
</dbReference>
<dbReference type="PANTHER" id="PTHR43512">
    <property type="entry name" value="TRANSLATION FACTOR GUF1-RELATED"/>
    <property type="match status" value="1"/>
</dbReference>
<comment type="similarity">
    <text evidence="1 8">Belongs to the TRAFAC class translation factor GTPase superfamily. Classic translation factor GTPase family. LepA subfamily.</text>
</comment>
<dbReference type="GO" id="GO:0043022">
    <property type="term" value="F:ribosome binding"/>
    <property type="evidence" value="ECO:0007669"/>
    <property type="project" value="UniProtKB-UniRule"/>
</dbReference>
<dbReference type="Proteomes" id="UP000001732">
    <property type="component" value="Chromosome"/>
</dbReference>
<dbReference type="InterPro" id="IPR035647">
    <property type="entry name" value="EFG_III/V"/>
</dbReference>
<dbReference type="GO" id="GO:0005525">
    <property type="term" value="F:GTP binding"/>
    <property type="evidence" value="ECO:0007669"/>
    <property type="project" value="UniProtKB-UniRule"/>
</dbReference>
<evidence type="ECO:0000256" key="8">
    <source>
        <dbReference type="HAMAP-Rule" id="MF_00071"/>
    </source>
</evidence>
<dbReference type="InterPro" id="IPR027417">
    <property type="entry name" value="P-loop_NTPase"/>
</dbReference>
<dbReference type="Pfam" id="PF00009">
    <property type="entry name" value="GTP_EFTU"/>
    <property type="match status" value="1"/>
</dbReference>
<dbReference type="NCBIfam" id="TIGR00231">
    <property type="entry name" value="small_GTP"/>
    <property type="match status" value="1"/>
</dbReference>
<accession>B5Y9P3</accession>
<dbReference type="InterPro" id="IPR000795">
    <property type="entry name" value="T_Tr_GTP-bd_dom"/>
</dbReference>
<dbReference type="FunFam" id="3.30.70.870:FF:000004">
    <property type="entry name" value="Translation factor GUF1, mitochondrial"/>
    <property type="match status" value="1"/>
</dbReference>
<dbReference type="SMART" id="SM00838">
    <property type="entry name" value="EFG_C"/>
    <property type="match status" value="1"/>
</dbReference>
<dbReference type="InterPro" id="IPR041095">
    <property type="entry name" value="EFG_II"/>
</dbReference>
<feature type="binding site" evidence="8">
    <location>
        <begin position="129"/>
        <end position="132"/>
    </location>
    <ligand>
        <name>GTP</name>
        <dbReference type="ChEBI" id="CHEBI:37565"/>
    </ligand>
</feature>
<dbReference type="GO" id="GO:0003746">
    <property type="term" value="F:translation elongation factor activity"/>
    <property type="evidence" value="ECO:0007669"/>
    <property type="project" value="UniProtKB-UniRule"/>
</dbReference>
<dbReference type="GO" id="GO:0005886">
    <property type="term" value="C:plasma membrane"/>
    <property type="evidence" value="ECO:0007669"/>
    <property type="project" value="UniProtKB-SubCell"/>
</dbReference>
<dbReference type="Pfam" id="PF00679">
    <property type="entry name" value="EFG_C"/>
    <property type="match status" value="1"/>
</dbReference>
<keyword evidence="3 8" id="KW-0547">Nucleotide-binding</keyword>
<dbReference type="Pfam" id="PF03144">
    <property type="entry name" value="GTP_EFTU_D2"/>
    <property type="match status" value="1"/>
</dbReference>
<dbReference type="InterPro" id="IPR000640">
    <property type="entry name" value="EFG_V-like"/>
</dbReference>
<comment type="catalytic activity">
    <reaction evidence="8">
        <text>GTP + H2O = GDP + phosphate + H(+)</text>
        <dbReference type="Rhea" id="RHEA:19669"/>
        <dbReference type="ChEBI" id="CHEBI:15377"/>
        <dbReference type="ChEBI" id="CHEBI:15378"/>
        <dbReference type="ChEBI" id="CHEBI:37565"/>
        <dbReference type="ChEBI" id="CHEBI:43474"/>
        <dbReference type="ChEBI" id="CHEBI:58189"/>
        <dbReference type="EC" id="3.6.5.n1"/>
    </reaction>
</comment>
<dbReference type="SUPFAM" id="SSF52540">
    <property type="entry name" value="P-loop containing nucleoside triphosphate hydrolases"/>
    <property type="match status" value="1"/>
</dbReference>
<dbReference type="NCBIfam" id="TIGR01393">
    <property type="entry name" value="lepA"/>
    <property type="match status" value="1"/>
</dbReference>
<dbReference type="InterPro" id="IPR009000">
    <property type="entry name" value="Transl_B-barrel_sf"/>
</dbReference>
<comment type="subcellular location">
    <subcellularLocation>
        <location evidence="8">Cell membrane</location>
        <topology evidence="8">Peripheral membrane protein</topology>
        <orientation evidence="8">Cytoplasmic side</orientation>
    </subcellularLocation>
</comment>
<dbReference type="InterPro" id="IPR005225">
    <property type="entry name" value="Small_GTP-bd"/>
</dbReference>
<dbReference type="PRINTS" id="PR00315">
    <property type="entry name" value="ELONGATNFCT"/>
</dbReference>
<dbReference type="SUPFAM" id="SSF50447">
    <property type="entry name" value="Translation proteins"/>
    <property type="match status" value="1"/>
</dbReference>
<dbReference type="Gene3D" id="3.30.70.2570">
    <property type="entry name" value="Elongation factor 4, C-terminal domain"/>
    <property type="match status" value="1"/>
</dbReference>
<dbReference type="KEGG" id="cpo:COPRO5265_1182"/>
<evidence type="ECO:0000256" key="1">
    <source>
        <dbReference type="ARBA" id="ARBA00005454"/>
    </source>
</evidence>
<dbReference type="CDD" id="cd16260">
    <property type="entry name" value="EF4_III"/>
    <property type="match status" value="1"/>
</dbReference>
<dbReference type="Gene3D" id="3.40.50.300">
    <property type="entry name" value="P-loop containing nucleotide triphosphate hydrolases"/>
    <property type="match status" value="1"/>
</dbReference>
<reference evidence="10 11" key="2">
    <citation type="journal article" date="2014" name="Genome Announc.">
        <title>Complete Genome Sequence of Coprothermobacter proteolyticus DSM 5265.</title>
        <authorList>
            <person name="Alexiev A."/>
            <person name="Coil D.A."/>
            <person name="Badger J.H."/>
            <person name="Enticknap J."/>
            <person name="Ward N."/>
            <person name="Robb F.T."/>
            <person name="Eisen J.A."/>
        </authorList>
    </citation>
    <scope>NUCLEOTIDE SEQUENCE [LARGE SCALE GENOMIC DNA]</scope>
    <source>
        <strain evidence="11">ATCC 35245 / DSM 5265 / OCM 4 / BT</strain>
    </source>
</reference>
<keyword evidence="2 8" id="KW-1003">Cell membrane</keyword>
<dbReference type="PANTHER" id="PTHR43512:SF4">
    <property type="entry name" value="TRANSLATION FACTOR GUF1 HOMOLOG, CHLOROPLASTIC"/>
    <property type="match status" value="1"/>
</dbReference>
<evidence type="ECO:0000313" key="11">
    <source>
        <dbReference type="Proteomes" id="UP000001732"/>
    </source>
</evidence>
<comment type="function">
    <text evidence="8">Required for accurate and efficient protein synthesis under certain stress conditions. May act as a fidelity factor of the translation reaction, by catalyzing a one-codon backward translocation of tRNAs on improperly translocated ribosomes. Back-translocation proceeds from a post-translocation (POST) complex to a pre-translocation (PRE) complex, thus giving elongation factor G a second chance to translocate the tRNAs correctly. Binds to ribosomes in a GTP-dependent manner.</text>
</comment>
<dbReference type="FunFam" id="2.40.30.10:FF:000015">
    <property type="entry name" value="Translation factor GUF1, mitochondrial"/>
    <property type="match status" value="1"/>
</dbReference>
<dbReference type="OrthoDB" id="9804431at2"/>
<evidence type="ECO:0000256" key="6">
    <source>
        <dbReference type="ARBA" id="ARBA00023134"/>
    </source>
</evidence>
<dbReference type="eggNOG" id="COG0481">
    <property type="taxonomic scope" value="Bacteria"/>
</dbReference>
<dbReference type="HAMAP" id="MF_00071">
    <property type="entry name" value="LepA"/>
    <property type="match status" value="1"/>
</dbReference>
<name>B5Y9P3_COPPD</name>
<evidence type="ECO:0000259" key="9">
    <source>
        <dbReference type="PROSITE" id="PS51722"/>
    </source>
</evidence>
<dbReference type="GO" id="GO:0045727">
    <property type="term" value="P:positive regulation of translation"/>
    <property type="evidence" value="ECO:0007669"/>
    <property type="project" value="UniProtKB-UniRule"/>
</dbReference>
<dbReference type="Gene3D" id="3.30.70.870">
    <property type="entry name" value="Elongation Factor G (Translational Gtpase), domain 3"/>
    <property type="match status" value="1"/>
</dbReference>
<protein>
    <recommendedName>
        <fullName evidence="8">Elongation factor 4</fullName>
        <shortName evidence="8">EF-4</shortName>
        <ecNumber evidence="8">3.6.5.n1</ecNumber>
    </recommendedName>
    <alternativeName>
        <fullName evidence="8">Ribosomal back-translocase LepA</fullName>
    </alternativeName>
</protein>
<dbReference type="InterPro" id="IPR004161">
    <property type="entry name" value="EFTu-like_2"/>
</dbReference>
<keyword evidence="7 8" id="KW-0472">Membrane</keyword>
<feature type="binding site" evidence="8">
    <location>
        <begin position="17"/>
        <end position="22"/>
    </location>
    <ligand>
        <name>GTP</name>
        <dbReference type="ChEBI" id="CHEBI:37565"/>
    </ligand>
</feature>
<evidence type="ECO:0000256" key="7">
    <source>
        <dbReference type="ARBA" id="ARBA00023136"/>
    </source>
</evidence>
<dbReference type="SUPFAM" id="SSF54980">
    <property type="entry name" value="EF-G C-terminal domain-like"/>
    <property type="match status" value="2"/>
</dbReference>
<sequence length="596" mass="66755">MADRSKIRNFSIIAHIDHGKSTLADRFLELSGLVRRDKLQKQMLDSMDLERERGITIKSHPVRLHIGDYVFNLIDTPGHVDFSYEVSRSLAACEGAILLVDATQGVEAQTVAHAYKAMEHNLAIVPVINKIDLPSADVEGTKRAMSQLLGKDDIDPVLVSAKEGIGIEELIDRLVKEIPAPNGDENAPLQALVFDSFYDTYKGVVSVVRIFNGQVRVGDRIRFWASGLESEVTEVGVFSLKMVPTESLEAGDVGYVAANIRDIREVPVGDTMTSAVRPADAPIPGFSAMKPMVFASIYPTENEDFERLRESLKKLQLNDAALVFEPESSEAFGPGFRCGFLGLLHMDIIRERLEREFDLDLILTSPNVEYHVLTRSGEYIEVRNPSQFPDFSEVELVEEPYVRGTVVVPSEYVGSVIQLCEGRRGKMLHMEYISQQRVLLEYDLPFAEIITDFYDQLKSVTRGYASFDYEHIGFKEADVDKIEVFINGKKLDALTLLAPKSEVLRVARQVASNLKHTIPKQLVEVVIQVKAGGRIVARETIKPLRKDVLAKCYGGDVSRKKKLLEKQKAGKKRMRQFNQVDIPQEAFLSVLKADTE</sequence>
<dbReference type="Gene3D" id="3.30.70.240">
    <property type="match status" value="1"/>
</dbReference>
<evidence type="ECO:0000256" key="2">
    <source>
        <dbReference type="ARBA" id="ARBA00022475"/>
    </source>
</evidence>
<evidence type="ECO:0000256" key="4">
    <source>
        <dbReference type="ARBA" id="ARBA00022801"/>
    </source>
</evidence>
<dbReference type="FunFam" id="3.30.70.240:FF:000007">
    <property type="entry name" value="Translation factor GUF1, mitochondrial"/>
    <property type="match status" value="1"/>
</dbReference>
<keyword evidence="4 8" id="KW-0378">Hydrolase</keyword>
<dbReference type="InterPro" id="IPR006297">
    <property type="entry name" value="EF-4"/>
</dbReference>
<proteinExistence type="inferred from homology"/>
<gene>
    <name evidence="8 10" type="primary">lepA</name>
    <name evidence="10" type="ordered locus">COPRO5265_1182</name>
</gene>
<evidence type="ECO:0000256" key="3">
    <source>
        <dbReference type="ARBA" id="ARBA00022741"/>
    </source>
</evidence>
<dbReference type="Pfam" id="PF14492">
    <property type="entry name" value="EFG_III"/>
    <property type="match status" value="1"/>
</dbReference>
<dbReference type="Pfam" id="PF06421">
    <property type="entry name" value="LepA_C"/>
    <property type="match status" value="1"/>
</dbReference>
<dbReference type="HOGENOM" id="CLU_009995_3_3_9"/>
<dbReference type="FunFam" id="3.40.50.300:FF:000078">
    <property type="entry name" value="Elongation factor 4"/>
    <property type="match status" value="1"/>
</dbReference>
<evidence type="ECO:0000256" key="5">
    <source>
        <dbReference type="ARBA" id="ARBA00022917"/>
    </source>
</evidence>
<keyword evidence="5 8" id="KW-0648">Protein biosynthesis</keyword>
<evidence type="ECO:0000313" key="10">
    <source>
        <dbReference type="EMBL" id="ACI17499.1"/>
    </source>
</evidence>
<feature type="domain" description="Tr-type G" evidence="9">
    <location>
        <begin position="5"/>
        <end position="182"/>
    </location>
</feature>
<dbReference type="CDD" id="cd01890">
    <property type="entry name" value="LepA"/>
    <property type="match status" value="1"/>
</dbReference>
<dbReference type="InterPro" id="IPR013842">
    <property type="entry name" value="LepA_CTD"/>
</dbReference>
<keyword evidence="6 8" id="KW-0342">GTP-binding</keyword>
<organism evidence="10 11">
    <name type="scientific">Coprothermobacter proteolyticus (strain ATCC 35245 / DSM 5265 / OCM 4 / BT)</name>
    <dbReference type="NCBI Taxonomy" id="309798"/>
    <lineage>
        <taxon>Bacteria</taxon>
        <taxon>Pseudomonadati</taxon>
        <taxon>Coprothermobacterota</taxon>
        <taxon>Coprothermobacteria</taxon>
        <taxon>Coprothermobacterales</taxon>
        <taxon>Coprothermobacteraceae</taxon>
        <taxon>Coprothermobacter</taxon>
    </lineage>
</organism>
<dbReference type="STRING" id="309798.COPRO5265_1182"/>
<dbReference type="CDD" id="cd03709">
    <property type="entry name" value="lepA_C"/>
    <property type="match status" value="1"/>
</dbReference>
<dbReference type="EMBL" id="CP001145">
    <property type="protein sequence ID" value="ACI17499.1"/>
    <property type="molecule type" value="Genomic_DNA"/>
</dbReference>
<dbReference type="RefSeq" id="WP_012544151.1">
    <property type="nucleotide sequence ID" value="NC_011295.1"/>
</dbReference>
<dbReference type="Gene3D" id="2.40.30.10">
    <property type="entry name" value="Translation factors"/>
    <property type="match status" value="1"/>
</dbReference>
<dbReference type="AlphaFoldDB" id="B5Y9P3"/>
<dbReference type="EC" id="3.6.5.n1" evidence="8"/>
<dbReference type="PROSITE" id="PS51722">
    <property type="entry name" value="G_TR_2"/>
    <property type="match status" value="1"/>
</dbReference>
<dbReference type="GO" id="GO:0003924">
    <property type="term" value="F:GTPase activity"/>
    <property type="evidence" value="ECO:0007669"/>
    <property type="project" value="UniProtKB-UniRule"/>
</dbReference>
<dbReference type="InterPro" id="IPR035654">
    <property type="entry name" value="LepA_IV"/>
</dbReference>
<dbReference type="CDD" id="cd03699">
    <property type="entry name" value="EF4_II"/>
    <property type="match status" value="1"/>
</dbReference>
<keyword evidence="11" id="KW-1185">Reference proteome</keyword>